<comment type="similarity">
    <text evidence="1 7">Belongs to the peptidase S8 family.</text>
</comment>
<dbReference type="InterPro" id="IPR036852">
    <property type="entry name" value="Peptidase_S8/S53_dom_sf"/>
</dbReference>
<dbReference type="InterPro" id="IPR023828">
    <property type="entry name" value="Peptidase_S8_Ser-AS"/>
</dbReference>
<dbReference type="GO" id="GO:0006508">
    <property type="term" value="P:proteolysis"/>
    <property type="evidence" value="ECO:0007669"/>
    <property type="project" value="UniProtKB-KW"/>
</dbReference>
<dbReference type="PROSITE" id="PS51892">
    <property type="entry name" value="SUBTILASE"/>
    <property type="match status" value="1"/>
</dbReference>
<dbReference type="AlphaFoldDB" id="A0AAP0GF65"/>
<dbReference type="GO" id="GO:0004252">
    <property type="term" value="F:serine-type endopeptidase activity"/>
    <property type="evidence" value="ECO:0007669"/>
    <property type="project" value="UniProtKB-UniRule"/>
</dbReference>
<feature type="compositionally biased region" description="Basic and acidic residues" evidence="8">
    <location>
        <begin position="210"/>
        <end position="224"/>
    </location>
</feature>
<dbReference type="CDD" id="cd04852">
    <property type="entry name" value="Peptidases_S8_3"/>
    <property type="match status" value="1"/>
</dbReference>
<evidence type="ECO:0000259" key="11">
    <source>
        <dbReference type="Pfam" id="PF05922"/>
    </source>
</evidence>
<keyword evidence="4 7" id="KW-0378">Hydrolase</keyword>
<dbReference type="PROSITE" id="PS00138">
    <property type="entry name" value="SUBTILASE_SER"/>
    <property type="match status" value="1"/>
</dbReference>
<feature type="active site" description="Charge relay system" evidence="6 7">
    <location>
        <position position="154"/>
    </location>
</feature>
<proteinExistence type="inferred from homology"/>
<dbReference type="Gene3D" id="3.40.50.200">
    <property type="entry name" value="Peptidase S8/S53 domain"/>
    <property type="match status" value="1"/>
</dbReference>
<evidence type="ECO:0000256" key="9">
    <source>
        <dbReference type="SAM" id="SignalP"/>
    </source>
</evidence>
<feature type="domain" description="Inhibitor I9" evidence="11">
    <location>
        <begin position="32"/>
        <end position="114"/>
    </location>
</feature>
<feature type="active site" description="Charge relay system" evidence="6 7">
    <location>
        <position position="563"/>
    </location>
</feature>
<feature type="signal peptide" evidence="9">
    <location>
        <begin position="1"/>
        <end position="24"/>
    </location>
</feature>
<dbReference type="EMBL" id="JBBWWQ010000001">
    <property type="protein sequence ID" value="KAK8956684.1"/>
    <property type="molecule type" value="Genomic_DNA"/>
</dbReference>
<keyword evidence="5 7" id="KW-0720">Serine protease</keyword>
<evidence type="ECO:0000313" key="14">
    <source>
        <dbReference type="Proteomes" id="UP001418222"/>
    </source>
</evidence>
<feature type="region of interest" description="Disordered" evidence="8">
    <location>
        <begin position="202"/>
        <end position="232"/>
    </location>
</feature>
<dbReference type="InterPro" id="IPR041469">
    <property type="entry name" value="Subtilisin-like_FN3"/>
</dbReference>
<dbReference type="PANTHER" id="PTHR10795">
    <property type="entry name" value="PROPROTEIN CONVERTASE SUBTILISIN/KEXIN"/>
    <property type="match status" value="1"/>
</dbReference>
<evidence type="ECO:0000256" key="4">
    <source>
        <dbReference type="ARBA" id="ARBA00022801"/>
    </source>
</evidence>
<gene>
    <name evidence="13" type="primary">ARA12</name>
    <name evidence="13" type="ORF">KSP39_PZI000948</name>
</gene>
<evidence type="ECO:0000256" key="6">
    <source>
        <dbReference type="PIRSR" id="PIRSR615500-1"/>
    </source>
</evidence>
<dbReference type="SUPFAM" id="SSF52743">
    <property type="entry name" value="Subtilisin-like"/>
    <property type="match status" value="1"/>
</dbReference>
<dbReference type="InterPro" id="IPR034197">
    <property type="entry name" value="Peptidases_S8_3"/>
</dbReference>
<keyword evidence="14" id="KW-1185">Reference proteome</keyword>
<evidence type="ECO:0000256" key="5">
    <source>
        <dbReference type="ARBA" id="ARBA00022825"/>
    </source>
</evidence>
<keyword evidence="3 9" id="KW-0732">Signal</keyword>
<dbReference type="Gene3D" id="2.60.40.2310">
    <property type="match status" value="1"/>
</dbReference>
<evidence type="ECO:0000256" key="8">
    <source>
        <dbReference type="SAM" id="MobiDB-lite"/>
    </source>
</evidence>
<dbReference type="InterPro" id="IPR015500">
    <property type="entry name" value="Peptidase_S8_subtilisin-rel"/>
</dbReference>
<dbReference type="Pfam" id="PF17766">
    <property type="entry name" value="fn3_6"/>
    <property type="match status" value="1"/>
</dbReference>
<reference evidence="13 14" key="1">
    <citation type="journal article" date="2022" name="Nat. Plants">
        <title>Genomes of leafy and leafless Platanthera orchids illuminate the evolution of mycoheterotrophy.</title>
        <authorList>
            <person name="Li M.H."/>
            <person name="Liu K.W."/>
            <person name="Li Z."/>
            <person name="Lu H.C."/>
            <person name="Ye Q.L."/>
            <person name="Zhang D."/>
            <person name="Wang J.Y."/>
            <person name="Li Y.F."/>
            <person name="Zhong Z.M."/>
            <person name="Liu X."/>
            <person name="Yu X."/>
            <person name="Liu D.K."/>
            <person name="Tu X.D."/>
            <person name="Liu B."/>
            <person name="Hao Y."/>
            <person name="Liao X.Y."/>
            <person name="Jiang Y.T."/>
            <person name="Sun W.H."/>
            <person name="Chen J."/>
            <person name="Chen Y.Q."/>
            <person name="Ai Y."/>
            <person name="Zhai J.W."/>
            <person name="Wu S.S."/>
            <person name="Zhou Z."/>
            <person name="Hsiao Y.Y."/>
            <person name="Wu W.L."/>
            <person name="Chen Y.Y."/>
            <person name="Lin Y.F."/>
            <person name="Hsu J.L."/>
            <person name="Li C.Y."/>
            <person name="Wang Z.W."/>
            <person name="Zhao X."/>
            <person name="Zhong W.Y."/>
            <person name="Ma X.K."/>
            <person name="Ma L."/>
            <person name="Huang J."/>
            <person name="Chen G.Z."/>
            <person name="Huang M.Z."/>
            <person name="Huang L."/>
            <person name="Peng D.H."/>
            <person name="Luo Y.B."/>
            <person name="Zou S.Q."/>
            <person name="Chen S.P."/>
            <person name="Lan S."/>
            <person name="Tsai W.C."/>
            <person name="Van de Peer Y."/>
            <person name="Liu Z.J."/>
        </authorList>
    </citation>
    <scope>NUCLEOTIDE SEQUENCE [LARGE SCALE GENOMIC DNA]</scope>
    <source>
        <strain evidence="13">Lor287</strain>
    </source>
</reference>
<dbReference type="Proteomes" id="UP001418222">
    <property type="component" value="Unassembled WGS sequence"/>
</dbReference>
<dbReference type="InterPro" id="IPR037045">
    <property type="entry name" value="S8pro/Inhibitor_I9_sf"/>
</dbReference>
<evidence type="ECO:0000313" key="13">
    <source>
        <dbReference type="EMBL" id="KAK8956684.1"/>
    </source>
</evidence>
<accession>A0AAP0GF65</accession>
<evidence type="ECO:0000256" key="7">
    <source>
        <dbReference type="PROSITE-ProRule" id="PRU01240"/>
    </source>
</evidence>
<comment type="caution">
    <text evidence="13">The sequence shown here is derived from an EMBL/GenBank/DDBJ whole genome shotgun (WGS) entry which is preliminary data.</text>
</comment>
<dbReference type="Pfam" id="PF05922">
    <property type="entry name" value="Inhibitor_I9"/>
    <property type="match status" value="1"/>
</dbReference>
<protein>
    <submittedName>
        <fullName evidence="13">Subtilisin-like protease</fullName>
    </submittedName>
</protein>
<evidence type="ECO:0000259" key="10">
    <source>
        <dbReference type="Pfam" id="PF00082"/>
    </source>
</evidence>
<dbReference type="Pfam" id="PF00082">
    <property type="entry name" value="Peptidase_S8"/>
    <property type="match status" value="1"/>
</dbReference>
<keyword evidence="2 7" id="KW-0645">Protease</keyword>
<dbReference type="Gene3D" id="3.50.30.30">
    <property type="match status" value="1"/>
</dbReference>
<dbReference type="PRINTS" id="PR00723">
    <property type="entry name" value="SUBTILISIN"/>
</dbReference>
<dbReference type="FunFam" id="3.40.50.200:FF:000006">
    <property type="entry name" value="Subtilisin-like protease SBT1.5"/>
    <property type="match status" value="1"/>
</dbReference>
<feature type="active site" description="Charge relay system" evidence="6 7">
    <location>
        <position position="224"/>
    </location>
</feature>
<dbReference type="InterPro" id="IPR000209">
    <property type="entry name" value="Peptidase_S8/S53_dom"/>
</dbReference>
<name>A0AAP0GF65_9ASPA</name>
<feature type="chain" id="PRO_5042905181" evidence="9">
    <location>
        <begin position="25"/>
        <end position="782"/>
    </location>
</feature>
<dbReference type="InterPro" id="IPR045051">
    <property type="entry name" value="SBT"/>
</dbReference>
<feature type="domain" description="Subtilisin-like protease fibronectin type-III" evidence="12">
    <location>
        <begin position="680"/>
        <end position="778"/>
    </location>
</feature>
<organism evidence="13 14">
    <name type="scientific">Platanthera zijinensis</name>
    <dbReference type="NCBI Taxonomy" id="2320716"/>
    <lineage>
        <taxon>Eukaryota</taxon>
        <taxon>Viridiplantae</taxon>
        <taxon>Streptophyta</taxon>
        <taxon>Embryophyta</taxon>
        <taxon>Tracheophyta</taxon>
        <taxon>Spermatophyta</taxon>
        <taxon>Magnoliopsida</taxon>
        <taxon>Liliopsida</taxon>
        <taxon>Asparagales</taxon>
        <taxon>Orchidaceae</taxon>
        <taxon>Orchidoideae</taxon>
        <taxon>Orchideae</taxon>
        <taxon>Orchidinae</taxon>
        <taxon>Platanthera</taxon>
    </lineage>
</organism>
<evidence type="ECO:0000256" key="1">
    <source>
        <dbReference type="ARBA" id="ARBA00011073"/>
    </source>
</evidence>
<evidence type="ECO:0000259" key="12">
    <source>
        <dbReference type="Pfam" id="PF17766"/>
    </source>
</evidence>
<feature type="domain" description="Peptidase S8/S53" evidence="10">
    <location>
        <begin position="145"/>
        <end position="602"/>
    </location>
</feature>
<dbReference type="CDD" id="cd02120">
    <property type="entry name" value="PA_subtilisin_like"/>
    <property type="match status" value="1"/>
</dbReference>
<sequence>MSGFLGLGLLPLLLSLLLSAGANGKEEEKENVYIVYMGGIPLLTSEISIEESHSRVLASINPRIGGQRANKSLIHQYKHGFSGFAARFSKDEADAIRLKEGVVSVFVDPIYELHTTRSWDFLQETSVETDSGRAAVAASFPLSGGSDTIVGLLDTGIWPESESFRDSGLGPIPSRWKGICMKGSDFSSSNCNKKLIGARFYNLEEPDPTDSPRDEGSPRDDLGHGTHTSSTAAGIPVMDASFYGLADGTATGGSASSRIAMYKVCGSDGCPGSAILSAFDDAIADGVDLLSISLGASSILRPDFDADPIAIGAFHAVAKGITVVCSAGNDGPKAGSVVNAAPWILTVGATTIDRYFESDVVLGGNRKAVKGDAINFSKLKKSASYPLIYGASARLNSSSDDASASHCDLDSLDGTKIKGRIALCKHFENDSSKILKIDELKTMGAIGTIFVDDMERLVASSYISFPVTEVTTEGAKEILEYIDSTENPVATILPTITVKKYKPAPEVAYFSSRGPTLQTSNILKPDIGAPGVNILASWTQNNDSIVTPSGEKVSHFNLLSGTSMACPHVAGIAAKIKSWNPSWSPAAIRSAIMTTGTQKNNENVPITTDSGSAATPYDIGAGEINPTGVLNPGLVYEIDAKDYLQFLCNYGYTTDTITKITAIPSGFECSKNSSKDLISNLNYPSIALSNFTAKETRVVTRAAKNVGDTETATYVADIKSPKELSVKVVPDKLQFSESAKIVSYQVFFSASSTQLKGEYFGSITWSDETHRVRSPFVVKTAD</sequence>
<evidence type="ECO:0000256" key="2">
    <source>
        <dbReference type="ARBA" id="ARBA00022670"/>
    </source>
</evidence>
<evidence type="ECO:0000256" key="3">
    <source>
        <dbReference type="ARBA" id="ARBA00022729"/>
    </source>
</evidence>
<dbReference type="Gene3D" id="3.30.70.80">
    <property type="entry name" value="Peptidase S8 propeptide/proteinase inhibitor I9"/>
    <property type="match status" value="1"/>
</dbReference>
<dbReference type="InterPro" id="IPR010259">
    <property type="entry name" value="S8pro/Inhibitor_I9"/>
</dbReference>